<evidence type="ECO:0000313" key="2">
    <source>
        <dbReference type="Proteomes" id="UP001055117"/>
    </source>
</evidence>
<name>A0ABQ4QHU5_9HYPH</name>
<accession>A0ABQ4QHU5</accession>
<dbReference type="RefSeq" id="WP_147832279.1">
    <property type="nucleotide sequence ID" value="NZ_BPQG01000032.1"/>
</dbReference>
<organism evidence="1 2">
    <name type="scientific">Methylobacterium cerastii</name>
    <dbReference type="NCBI Taxonomy" id="932741"/>
    <lineage>
        <taxon>Bacteria</taxon>
        <taxon>Pseudomonadati</taxon>
        <taxon>Pseudomonadota</taxon>
        <taxon>Alphaproteobacteria</taxon>
        <taxon>Hyphomicrobiales</taxon>
        <taxon>Methylobacteriaceae</taxon>
        <taxon>Methylobacterium</taxon>
    </lineage>
</organism>
<gene>
    <name evidence="1" type="ORF">AFCDBAGC_2180</name>
</gene>
<keyword evidence="2" id="KW-1185">Reference proteome</keyword>
<dbReference type="Proteomes" id="UP001055117">
    <property type="component" value="Unassembled WGS sequence"/>
</dbReference>
<reference evidence="1 2" key="1">
    <citation type="journal article" date="2021" name="Front. Microbiol.">
        <title>Comprehensive Comparative Genomics and Phenotyping of Methylobacterium Species.</title>
        <authorList>
            <person name="Alessa O."/>
            <person name="Ogura Y."/>
            <person name="Fujitani Y."/>
            <person name="Takami H."/>
            <person name="Hayashi T."/>
            <person name="Sahin N."/>
            <person name="Tani A."/>
        </authorList>
    </citation>
    <scope>NUCLEOTIDE SEQUENCE [LARGE SCALE GENOMIC DNA]</scope>
    <source>
        <strain evidence="1 2">DSM 23679</strain>
    </source>
</reference>
<evidence type="ECO:0000313" key="1">
    <source>
        <dbReference type="EMBL" id="GJD44314.1"/>
    </source>
</evidence>
<dbReference type="EMBL" id="BPQG01000032">
    <property type="protein sequence ID" value="GJD44314.1"/>
    <property type="molecule type" value="Genomic_DNA"/>
</dbReference>
<sequence length="295" mass="32432">MLRLIKPQWAQMPAAEPTQTREETRLDDGTRVLSIRIRAGRRDFDEQHTVTAPDGESRVFETLGATQTIRDGVSGEILGRSTFTANGAEPDATVQPAFLPAVPLALAAVRILRTLELAGTLFATLSAQRGRYGTVLGTTAHEFRGAEDFRHMPAIWVGPLDQASLDAACPKTGEIQTQLDAVAAAVRGSGVYRTPQAVGTAIHVLMDRWAKAQDIANFKSELSILKNGDEGTYGQSGTSRLDQYHRPQPAVACVYDYKTGLRGLSWSEWVRYATRSKTYFPATQRIIVIQMRESR</sequence>
<proteinExistence type="predicted"/>
<protein>
    <submittedName>
        <fullName evidence="1">Uncharacterized protein</fullName>
    </submittedName>
</protein>
<comment type="caution">
    <text evidence="1">The sequence shown here is derived from an EMBL/GenBank/DDBJ whole genome shotgun (WGS) entry which is preliminary data.</text>
</comment>